<dbReference type="Proteomes" id="UP001054945">
    <property type="component" value="Unassembled WGS sequence"/>
</dbReference>
<comment type="caution">
    <text evidence="2">The sequence shown here is derived from an EMBL/GenBank/DDBJ whole genome shotgun (WGS) entry which is preliminary data.</text>
</comment>
<dbReference type="EMBL" id="BPLR01012754">
    <property type="protein sequence ID" value="GIY56305.1"/>
    <property type="molecule type" value="Genomic_DNA"/>
</dbReference>
<reference evidence="2 3" key="1">
    <citation type="submission" date="2021-06" db="EMBL/GenBank/DDBJ databases">
        <title>Caerostris extrusa draft genome.</title>
        <authorList>
            <person name="Kono N."/>
            <person name="Arakawa K."/>
        </authorList>
    </citation>
    <scope>NUCLEOTIDE SEQUENCE [LARGE SCALE GENOMIC DNA]</scope>
</reference>
<sequence length="155" mass="16897">MPASRELSHPTQIIHSHSEPMDGHKQWNHLINDPSRHQEVGNVPAIDLSGDCTKLTDLIPDRRDVSCQVDDIPCHSSLNDEHHSPQDGPVQKVKCADSQNKHIAVTSSLEDVPQSMLNLTIVTEAPSNSSQVVVHNGIKPELYTPGASFGGAGRY</sequence>
<dbReference type="AlphaFoldDB" id="A0AAV4UER0"/>
<name>A0AAV4UER0_CAEEX</name>
<keyword evidence="3" id="KW-1185">Reference proteome</keyword>
<evidence type="ECO:0000313" key="3">
    <source>
        <dbReference type="Proteomes" id="UP001054945"/>
    </source>
</evidence>
<organism evidence="2 3">
    <name type="scientific">Caerostris extrusa</name>
    <name type="common">Bark spider</name>
    <name type="synonym">Caerostris bankana</name>
    <dbReference type="NCBI Taxonomy" id="172846"/>
    <lineage>
        <taxon>Eukaryota</taxon>
        <taxon>Metazoa</taxon>
        <taxon>Ecdysozoa</taxon>
        <taxon>Arthropoda</taxon>
        <taxon>Chelicerata</taxon>
        <taxon>Arachnida</taxon>
        <taxon>Araneae</taxon>
        <taxon>Araneomorphae</taxon>
        <taxon>Entelegynae</taxon>
        <taxon>Araneoidea</taxon>
        <taxon>Araneidae</taxon>
        <taxon>Caerostris</taxon>
    </lineage>
</organism>
<evidence type="ECO:0000313" key="2">
    <source>
        <dbReference type="EMBL" id="GIY56305.1"/>
    </source>
</evidence>
<feature type="region of interest" description="Disordered" evidence="1">
    <location>
        <begin position="1"/>
        <end position="23"/>
    </location>
</feature>
<proteinExistence type="predicted"/>
<gene>
    <name evidence="2" type="primary">ZNF418_0</name>
    <name evidence="2" type="ORF">CEXT_446021</name>
</gene>
<evidence type="ECO:0000256" key="1">
    <source>
        <dbReference type="SAM" id="MobiDB-lite"/>
    </source>
</evidence>
<accession>A0AAV4UER0</accession>
<protein>
    <submittedName>
        <fullName evidence="2">Zinc finger protein 418</fullName>
    </submittedName>
</protein>